<evidence type="ECO:0000313" key="2">
    <source>
        <dbReference type="Proteomes" id="UP001152467"/>
    </source>
</evidence>
<dbReference type="AlphaFoldDB" id="A0A9W4QRS3"/>
<accession>A0A9W4QRS3</accession>
<dbReference type="RefSeq" id="WP_261625707.1">
    <property type="nucleotide sequence ID" value="NZ_CAMAPC010000002.1"/>
</dbReference>
<name>A0A9W4QRS3_9GAMM</name>
<sequence length="52" mass="5579">MMKASMKLTIKSKKLKELSKENAQQVGGATLKGGEPQQAAGAHWPTLYSCVC</sequence>
<evidence type="ECO:0000313" key="1">
    <source>
        <dbReference type="EMBL" id="CAH9050328.1"/>
    </source>
</evidence>
<protein>
    <submittedName>
        <fullName evidence="1">Uncharacterized protein</fullName>
    </submittedName>
</protein>
<dbReference type="Proteomes" id="UP001152467">
    <property type="component" value="Unassembled WGS sequence"/>
</dbReference>
<dbReference type="EMBL" id="CAMAPC010000002">
    <property type="protein sequence ID" value="CAH9050328.1"/>
    <property type="molecule type" value="Genomic_DNA"/>
</dbReference>
<organism evidence="1 2">
    <name type="scientific">Pseudoalteromonas holothuriae</name>
    <dbReference type="NCBI Taxonomy" id="2963714"/>
    <lineage>
        <taxon>Bacteria</taxon>
        <taxon>Pseudomonadati</taxon>
        <taxon>Pseudomonadota</taxon>
        <taxon>Gammaproteobacteria</taxon>
        <taxon>Alteromonadales</taxon>
        <taxon>Pseudoalteromonadaceae</taxon>
        <taxon>Pseudoalteromonas</taxon>
    </lineage>
</organism>
<proteinExistence type="predicted"/>
<keyword evidence="2" id="KW-1185">Reference proteome</keyword>
<gene>
    <name evidence="1" type="ORF">PSECIP111854_00508</name>
</gene>
<reference evidence="1" key="1">
    <citation type="submission" date="2022-07" db="EMBL/GenBank/DDBJ databases">
        <authorList>
            <person name="Criscuolo A."/>
        </authorList>
    </citation>
    <scope>NUCLEOTIDE SEQUENCE</scope>
    <source>
        <strain evidence="1">CIP111854</strain>
    </source>
</reference>
<comment type="caution">
    <text evidence="1">The sequence shown here is derived from an EMBL/GenBank/DDBJ whole genome shotgun (WGS) entry which is preliminary data.</text>
</comment>